<keyword evidence="2" id="KW-1185">Reference proteome</keyword>
<accession>A0A5C8PW08</accession>
<comment type="caution">
    <text evidence="1">The sequence shown here is derived from an EMBL/GenBank/DDBJ whole genome shotgun (WGS) entry which is preliminary data.</text>
</comment>
<organism evidence="1 2">
    <name type="scientific">Vineibacter terrae</name>
    <dbReference type="NCBI Taxonomy" id="2586908"/>
    <lineage>
        <taxon>Bacteria</taxon>
        <taxon>Pseudomonadati</taxon>
        <taxon>Pseudomonadota</taxon>
        <taxon>Alphaproteobacteria</taxon>
        <taxon>Hyphomicrobiales</taxon>
        <taxon>Vineibacter</taxon>
    </lineage>
</organism>
<dbReference type="Proteomes" id="UP000321638">
    <property type="component" value="Unassembled WGS sequence"/>
</dbReference>
<name>A0A5C8PW08_9HYPH</name>
<dbReference type="EMBL" id="VDUZ01000002">
    <property type="protein sequence ID" value="TXL82049.1"/>
    <property type="molecule type" value="Genomic_DNA"/>
</dbReference>
<evidence type="ECO:0000313" key="1">
    <source>
        <dbReference type="EMBL" id="TXL82049.1"/>
    </source>
</evidence>
<reference evidence="1 2" key="1">
    <citation type="submission" date="2019-06" db="EMBL/GenBank/DDBJ databases">
        <title>New taxonomy in bacterial strain CC-CFT640, isolated from vineyard.</title>
        <authorList>
            <person name="Lin S.-Y."/>
            <person name="Tsai C.-F."/>
            <person name="Young C.-C."/>
        </authorList>
    </citation>
    <scope>NUCLEOTIDE SEQUENCE [LARGE SCALE GENOMIC DNA]</scope>
    <source>
        <strain evidence="1 2">CC-CFT640</strain>
    </source>
</reference>
<gene>
    <name evidence="1" type="ORF">FHP25_03020</name>
</gene>
<dbReference type="RefSeq" id="WP_147845405.1">
    <property type="nucleotide sequence ID" value="NZ_VDUZ01000002.1"/>
</dbReference>
<evidence type="ECO:0000313" key="2">
    <source>
        <dbReference type="Proteomes" id="UP000321638"/>
    </source>
</evidence>
<protein>
    <submittedName>
        <fullName evidence="1">Uncharacterized protein</fullName>
    </submittedName>
</protein>
<dbReference type="OrthoDB" id="6025791at2"/>
<dbReference type="AlphaFoldDB" id="A0A5C8PW08"/>
<sequence>MSLFDWFRRRKPTAWEALQQNPIFQEQRQLFEMLSRLCEAVGVDADELPNGHGEFGLSPSNPIPCKTVFGSIAYLARLRAADGGKVVYERAFSVVSDTVAYPVDAYEISHPNGGKLATLYISPYQKRISGKAPSGFKLV</sequence>
<proteinExistence type="predicted"/>